<dbReference type="GO" id="GO:0008270">
    <property type="term" value="F:zinc ion binding"/>
    <property type="evidence" value="ECO:0007669"/>
    <property type="project" value="TreeGrafter"/>
</dbReference>
<dbReference type="EMBL" id="SOAU01000001">
    <property type="protein sequence ID" value="TDT17055.1"/>
    <property type="molecule type" value="Genomic_DNA"/>
</dbReference>
<dbReference type="Proteomes" id="UP000294558">
    <property type="component" value="Unassembled WGS sequence"/>
</dbReference>
<dbReference type="AlphaFoldDB" id="A0A4R7I0W5"/>
<evidence type="ECO:0000313" key="7">
    <source>
        <dbReference type="EMBL" id="TDT17055.1"/>
    </source>
</evidence>
<evidence type="ECO:0000313" key="8">
    <source>
        <dbReference type="Proteomes" id="UP000294558"/>
    </source>
</evidence>
<dbReference type="GO" id="GO:0006508">
    <property type="term" value="P:proteolysis"/>
    <property type="evidence" value="ECO:0007669"/>
    <property type="project" value="UniProtKB-KW"/>
</dbReference>
<reference evidence="7 8" key="1">
    <citation type="submission" date="2019-03" db="EMBL/GenBank/DDBJ databases">
        <title>Sequencing the genomes of 1000 actinobacteria strains.</title>
        <authorList>
            <person name="Klenk H.-P."/>
        </authorList>
    </citation>
    <scope>NUCLEOTIDE SEQUENCE [LARGE SCALE GENOMIC DNA]</scope>
    <source>
        <strain evidence="7 8">DSM 18936</strain>
    </source>
</reference>
<gene>
    <name evidence="7" type="ORF">BDK89_2657</name>
</gene>
<keyword evidence="8" id="KW-1185">Reference proteome</keyword>
<accession>A0A4R7I0W5</accession>
<dbReference type="SUPFAM" id="SSF102712">
    <property type="entry name" value="JAB1/MPN domain"/>
    <property type="match status" value="1"/>
</dbReference>
<evidence type="ECO:0000259" key="6">
    <source>
        <dbReference type="SMART" id="SM00232"/>
    </source>
</evidence>
<keyword evidence="7" id="KW-0647">Proteasome</keyword>
<dbReference type="SMART" id="SM00232">
    <property type="entry name" value="JAB_MPN"/>
    <property type="match status" value="1"/>
</dbReference>
<keyword evidence="5" id="KW-0482">Metalloprotease</keyword>
<dbReference type="Gene3D" id="3.40.140.10">
    <property type="entry name" value="Cytidine Deaminase, domain 2"/>
    <property type="match status" value="1"/>
</dbReference>
<dbReference type="RefSeq" id="WP_166657565.1">
    <property type="nucleotide sequence ID" value="NZ_SOAU01000001.1"/>
</dbReference>
<dbReference type="InterPro" id="IPR000555">
    <property type="entry name" value="JAMM/MPN+_dom"/>
</dbReference>
<dbReference type="InterPro" id="IPR051929">
    <property type="entry name" value="VirAsm_ModProt"/>
</dbReference>
<dbReference type="PANTHER" id="PTHR34858">
    <property type="entry name" value="CYSO-CYSTEINE PEPTIDASE"/>
    <property type="match status" value="1"/>
</dbReference>
<comment type="caution">
    <text evidence="7">The sequence shown here is derived from an EMBL/GenBank/DDBJ whole genome shotgun (WGS) entry which is preliminary data.</text>
</comment>
<dbReference type="CDD" id="cd08070">
    <property type="entry name" value="MPN_like"/>
    <property type="match status" value="1"/>
</dbReference>
<dbReference type="PANTHER" id="PTHR34858:SF1">
    <property type="entry name" value="CYSO-CYSTEINE PEPTIDASE"/>
    <property type="match status" value="1"/>
</dbReference>
<evidence type="ECO:0000256" key="1">
    <source>
        <dbReference type="ARBA" id="ARBA00022670"/>
    </source>
</evidence>
<proteinExistence type="predicted"/>
<keyword evidence="3" id="KW-0378">Hydrolase</keyword>
<name>A0A4R7I0W5_9ACTN</name>
<feature type="domain" description="JAB1/MPN/MOV34 metalloenzyme" evidence="6">
    <location>
        <begin position="1"/>
        <end position="129"/>
    </location>
</feature>
<evidence type="ECO:0000256" key="3">
    <source>
        <dbReference type="ARBA" id="ARBA00022801"/>
    </source>
</evidence>
<evidence type="ECO:0000256" key="2">
    <source>
        <dbReference type="ARBA" id="ARBA00022723"/>
    </source>
</evidence>
<organism evidence="7 8">
    <name type="scientific">Ilumatobacter fluminis</name>
    <dbReference type="NCBI Taxonomy" id="467091"/>
    <lineage>
        <taxon>Bacteria</taxon>
        <taxon>Bacillati</taxon>
        <taxon>Actinomycetota</taxon>
        <taxon>Acidimicrobiia</taxon>
        <taxon>Acidimicrobiales</taxon>
        <taxon>Ilumatobacteraceae</taxon>
        <taxon>Ilumatobacter</taxon>
    </lineage>
</organism>
<dbReference type="GO" id="GO:0000502">
    <property type="term" value="C:proteasome complex"/>
    <property type="evidence" value="ECO:0007669"/>
    <property type="project" value="UniProtKB-KW"/>
</dbReference>
<keyword evidence="1" id="KW-0645">Protease</keyword>
<dbReference type="InterPro" id="IPR028090">
    <property type="entry name" value="JAB_dom_prok"/>
</dbReference>
<keyword evidence="4" id="KW-0862">Zinc</keyword>
<keyword evidence="2" id="KW-0479">Metal-binding</keyword>
<dbReference type="GO" id="GO:0008235">
    <property type="term" value="F:metalloexopeptidase activity"/>
    <property type="evidence" value="ECO:0007669"/>
    <property type="project" value="TreeGrafter"/>
</dbReference>
<sequence>MLRLDRTAFDDICALAYREYPLEMCGLIAGPQGDDAARFYPCHNDARSAKVYTIAPLDFMRAEDDADDQGWEINGVVHSHTHSEPYPSPTDVAQAVDPGWHYVIVSLKREAPELRSYRIVDGTIEEEPIELA</sequence>
<evidence type="ECO:0000256" key="5">
    <source>
        <dbReference type="ARBA" id="ARBA00023049"/>
    </source>
</evidence>
<dbReference type="Pfam" id="PF14464">
    <property type="entry name" value="Prok-JAB"/>
    <property type="match status" value="1"/>
</dbReference>
<evidence type="ECO:0000256" key="4">
    <source>
        <dbReference type="ARBA" id="ARBA00022833"/>
    </source>
</evidence>
<protein>
    <submittedName>
        <fullName evidence="7">Proteasome lid subunit RPN8/RPN11</fullName>
    </submittedName>
</protein>